<dbReference type="Proteomes" id="UP000292702">
    <property type="component" value="Unassembled WGS sequence"/>
</dbReference>
<evidence type="ECO:0000313" key="7">
    <source>
        <dbReference type="Proteomes" id="UP000292702"/>
    </source>
</evidence>
<evidence type="ECO:0000313" key="6">
    <source>
        <dbReference type="EMBL" id="TCD65397.1"/>
    </source>
</evidence>
<keyword evidence="2 4" id="KW-0863">Zinc-finger</keyword>
<dbReference type="STRING" id="92696.A0A4V2MWB6"/>
<dbReference type="PROSITE" id="PS50865">
    <property type="entry name" value="ZF_MYND_2"/>
    <property type="match status" value="1"/>
</dbReference>
<evidence type="ECO:0000256" key="1">
    <source>
        <dbReference type="ARBA" id="ARBA00022723"/>
    </source>
</evidence>
<evidence type="ECO:0000256" key="2">
    <source>
        <dbReference type="ARBA" id="ARBA00022771"/>
    </source>
</evidence>
<accession>A0A4V2MWB6</accession>
<protein>
    <recommendedName>
        <fullName evidence="5">MYND-type domain-containing protein</fullName>
    </recommendedName>
</protein>
<dbReference type="Pfam" id="PF01753">
    <property type="entry name" value="zf-MYND"/>
    <property type="match status" value="1"/>
</dbReference>
<dbReference type="EMBL" id="RWJN01000183">
    <property type="protein sequence ID" value="TCD65397.1"/>
    <property type="molecule type" value="Genomic_DNA"/>
</dbReference>
<evidence type="ECO:0000259" key="5">
    <source>
        <dbReference type="PROSITE" id="PS50865"/>
    </source>
</evidence>
<dbReference type="GO" id="GO:0008270">
    <property type="term" value="F:zinc ion binding"/>
    <property type="evidence" value="ECO:0007669"/>
    <property type="project" value="UniProtKB-KW"/>
</dbReference>
<organism evidence="6 7">
    <name type="scientific">Steccherinum ochraceum</name>
    <dbReference type="NCBI Taxonomy" id="92696"/>
    <lineage>
        <taxon>Eukaryota</taxon>
        <taxon>Fungi</taxon>
        <taxon>Dikarya</taxon>
        <taxon>Basidiomycota</taxon>
        <taxon>Agaricomycotina</taxon>
        <taxon>Agaricomycetes</taxon>
        <taxon>Polyporales</taxon>
        <taxon>Steccherinaceae</taxon>
        <taxon>Steccherinum</taxon>
    </lineage>
</organism>
<dbReference type="PROSITE" id="PS01360">
    <property type="entry name" value="ZF_MYND_1"/>
    <property type="match status" value="1"/>
</dbReference>
<feature type="domain" description="MYND-type" evidence="5">
    <location>
        <begin position="281"/>
        <end position="321"/>
    </location>
</feature>
<evidence type="ECO:0000256" key="3">
    <source>
        <dbReference type="ARBA" id="ARBA00022833"/>
    </source>
</evidence>
<name>A0A4V2MWB6_9APHY</name>
<reference evidence="6 7" key="1">
    <citation type="submission" date="2018-11" db="EMBL/GenBank/DDBJ databases">
        <title>Genome assembly of Steccherinum ochraceum LE-BIN_3174, the white-rot fungus of the Steccherinaceae family (The Residual Polyporoid clade, Polyporales, Basidiomycota).</title>
        <authorList>
            <person name="Fedorova T.V."/>
            <person name="Glazunova O.A."/>
            <person name="Landesman E.O."/>
            <person name="Moiseenko K.V."/>
            <person name="Psurtseva N.V."/>
            <person name="Savinova O.S."/>
            <person name="Shakhova N.V."/>
            <person name="Tyazhelova T.V."/>
            <person name="Vasina D.V."/>
        </authorList>
    </citation>
    <scope>NUCLEOTIDE SEQUENCE [LARGE SCALE GENOMIC DNA]</scope>
    <source>
        <strain evidence="6 7">LE-BIN_3174</strain>
    </source>
</reference>
<keyword evidence="3" id="KW-0862">Zinc</keyword>
<dbReference type="SUPFAM" id="SSF144232">
    <property type="entry name" value="HIT/MYND zinc finger-like"/>
    <property type="match status" value="1"/>
</dbReference>
<dbReference type="AlphaFoldDB" id="A0A4V2MWB6"/>
<sequence>MDQLDTPFRPRVAPTVPFGDLSKELPSLLAVRREATLPDSLLAVPTDLKDEFVWVLRVITTAYAEAHMEDLVAAGLVADTSDASEIRVRELLYPLRERLILALFDHPAGPRSQIAETMPLMEKQMDNMLFLSKCPGSNLISYPPWKYRPGIYARYGVSRVRECLLDRKTQEVLELALNALQDSSVYLNVEPYYAHTRYAVMIPIHLSLVLDRLGTEPEKQKQYTEKAVKYLRKNRHLRSELALWLENAEYTPHPVTVALGSAWFRQDPIDDKNINRIGKRCGQCNATEMQKRLSLCKACKYVFYCSKECQKLAWALHKSECKSMSYLQARTRNLREIHSPLAAGTDAILNAAEKIGRWDPDSKLYANRDAFICALRLHEDIRRSRTHVVIRQLEFLPNSPSSFRVAEWGTYAIEDVVADIAIKMSKTEAEMRDTFARIFIDAEKYAKDPEAGTDAVPVVVFDGVKGVNPAVIRGRCSFMSETNVRATKYNPNWRDKVNSDGTPPAQISMSMSRGAVDVEYRVRNT</sequence>
<evidence type="ECO:0000256" key="4">
    <source>
        <dbReference type="PROSITE-ProRule" id="PRU00134"/>
    </source>
</evidence>
<dbReference type="Gene3D" id="6.10.140.2220">
    <property type="match status" value="1"/>
</dbReference>
<dbReference type="OrthoDB" id="432970at2759"/>
<gene>
    <name evidence="6" type="ORF">EIP91_002731</name>
</gene>
<comment type="caution">
    <text evidence="6">The sequence shown here is derived from an EMBL/GenBank/DDBJ whole genome shotgun (WGS) entry which is preliminary data.</text>
</comment>
<dbReference type="InterPro" id="IPR002893">
    <property type="entry name" value="Znf_MYND"/>
</dbReference>
<keyword evidence="7" id="KW-1185">Reference proteome</keyword>
<keyword evidence="1" id="KW-0479">Metal-binding</keyword>
<proteinExistence type="predicted"/>